<feature type="domain" description="Sulfatase N-terminal" evidence="8">
    <location>
        <begin position="243"/>
        <end position="536"/>
    </location>
</feature>
<comment type="subcellular location">
    <subcellularLocation>
        <location evidence="1">Cell membrane</location>
        <topology evidence="1">Multi-pass membrane protein</topology>
    </subcellularLocation>
</comment>
<feature type="transmembrane region" description="Helical" evidence="7">
    <location>
        <begin position="131"/>
        <end position="150"/>
    </location>
</feature>
<keyword evidence="6 7" id="KW-0472">Membrane</keyword>
<gene>
    <name evidence="9" type="ORF">GWK17_15300</name>
</gene>
<feature type="transmembrane region" description="Helical" evidence="7">
    <location>
        <begin position="162"/>
        <end position="182"/>
    </location>
</feature>
<keyword evidence="5 7" id="KW-1133">Transmembrane helix</keyword>
<dbReference type="PANTHER" id="PTHR47371">
    <property type="entry name" value="LIPOTEICHOIC ACID SYNTHASE"/>
    <property type="match status" value="1"/>
</dbReference>
<dbReference type="AlphaFoldDB" id="A0A846TNC8"/>
<dbReference type="InterPro" id="IPR000917">
    <property type="entry name" value="Sulfatase_N"/>
</dbReference>
<evidence type="ECO:0000313" key="10">
    <source>
        <dbReference type="Proteomes" id="UP000587942"/>
    </source>
</evidence>
<feature type="transmembrane region" description="Helical" evidence="7">
    <location>
        <begin position="52"/>
        <end position="71"/>
    </location>
</feature>
<dbReference type="Pfam" id="PF00884">
    <property type="entry name" value="Sulfatase"/>
    <property type="match status" value="1"/>
</dbReference>
<dbReference type="CDD" id="cd16015">
    <property type="entry name" value="LTA_synthase"/>
    <property type="match status" value="1"/>
</dbReference>
<reference evidence="9 10" key="1">
    <citation type="submission" date="2020-03" db="EMBL/GenBank/DDBJ databases">
        <authorList>
            <person name="Sun Q."/>
        </authorList>
    </citation>
    <scope>NUCLEOTIDE SEQUENCE [LARGE SCALE GENOMIC DNA]</scope>
    <source>
        <strain evidence="9 10">KACC 21451</strain>
    </source>
</reference>
<dbReference type="Proteomes" id="UP000587942">
    <property type="component" value="Unassembled WGS sequence"/>
</dbReference>
<protein>
    <submittedName>
        <fullName evidence="9">LTA synthase family protein</fullName>
    </submittedName>
</protein>
<evidence type="ECO:0000259" key="8">
    <source>
        <dbReference type="Pfam" id="PF00884"/>
    </source>
</evidence>
<comment type="caution">
    <text evidence="9">The sequence shown here is derived from an EMBL/GenBank/DDBJ whole genome shotgun (WGS) entry which is preliminary data.</text>
</comment>
<dbReference type="InterPro" id="IPR017850">
    <property type="entry name" value="Alkaline_phosphatase_core_sf"/>
</dbReference>
<evidence type="ECO:0000256" key="2">
    <source>
        <dbReference type="ARBA" id="ARBA00004936"/>
    </source>
</evidence>
<comment type="pathway">
    <text evidence="2">Cell wall biogenesis; lipoteichoic acid biosynthesis.</text>
</comment>
<proteinExistence type="predicted"/>
<organism evidence="9 10">
    <name type="scientific">Mesobacillus selenatarsenatis</name>
    <dbReference type="NCBI Taxonomy" id="388741"/>
    <lineage>
        <taxon>Bacteria</taxon>
        <taxon>Bacillati</taxon>
        <taxon>Bacillota</taxon>
        <taxon>Bacilli</taxon>
        <taxon>Bacillales</taxon>
        <taxon>Bacillaceae</taxon>
        <taxon>Mesobacillus</taxon>
    </lineage>
</organism>
<accession>A0A846TNC8</accession>
<dbReference type="GO" id="GO:0005886">
    <property type="term" value="C:plasma membrane"/>
    <property type="evidence" value="ECO:0007669"/>
    <property type="project" value="UniProtKB-SubCell"/>
</dbReference>
<dbReference type="RefSeq" id="WP_167833226.1">
    <property type="nucleotide sequence ID" value="NZ_JAAVUM010000010.1"/>
</dbReference>
<evidence type="ECO:0000256" key="5">
    <source>
        <dbReference type="ARBA" id="ARBA00022989"/>
    </source>
</evidence>
<keyword evidence="4 7" id="KW-0812">Transmembrane</keyword>
<dbReference type="PANTHER" id="PTHR47371:SF3">
    <property type="entry name" value="PHOSPHOGLYCEROL TRANSFERASE I"/>
    <property type="match status" value="1"/>
</dbReference>
<evidence type="ECO:0000256" key="7">
    <source>
        <dbReference type="SAM" id="Phobius"/>
    </source>
</evidence>
<keyword evidence="3" id="KW-1003">Cell membrane</keyword>
<evidence type="ECO:0000256" key="3">
    <source>
        <dbReference type="ARBA" id="ARBA00022475"/>
    </source>
</evidence>
<evidence type="ECO:0000256" key="1">
    <source>
        <dbReference type="ARBA" id="ARBA00004651"/>
    </source>
</evidence>
<sequence length="691" mass="79281">MKKVFDRLNLNKAKIWYILLLLLAPLVSLLAIESIHRGSFTAALKWIQESSAAFVISYLFFLLFISTVLFIPKKLFIPFIILQLAFFSIVAFGSYQKFKLRGDYLTPTDLGLVKEGAAFANVLNGFLSVKMAMMAIIILAFIFGIVYYLMKITEPLKWKIRLILSVFAIAGTAAILLNPTVFSIRASAVGNVEEYQKLGLVGGFLNLKEESKVVHPTEYSKREINKIVESLPETEGVDEDFKPNVIVVLAEAFWDPLLLKNLSFEEDPIPYFRSLTKEHSSGELLTHIFGGGTINTELEIMTGMSTRFLPEGKESYNAQVNRPIDALPHVFRNQGYNTTAVHTFKNWFYDRNLTYKWLGYEKFVSMEFFSNPKMIGPYIDDRELMEQTVEELKKTEGPDFINTVTVSSHGPYDDIRYDPLPSCKNTPQLTKVPQYVLDLYCQVLKETDDSIRVLIEGVKELDEPTMVVIYGDHLPMLGYDYAVYREADYFKSIHAYEDYLKLQTTPLLVWDNYSEGKKEDLRMTPNFLGSYILSHAKRDKSPMFAMAEKVYEEGTHVIPKKPFYADEKIDENKLKEYQLLQYDTLFGEQYSYKKNPVKPHDDYFLGSEKMKITKLKMTEKDNLKVTGKHFVSNAKVFVNGEQQTTIFNDEKTLIASVPEKFKGKELEVIVKVLDDKENSIAESNGKKMMME</sequence>
<dbReference type="SUPFAM" id="SSF53649">
    <property type="entry name" value="Alkaline phosphatase-like"/>
    <property type="match status" value="1"/>
</dbReference>
<dbReference type="EMBL" id="JAAVUM010000010">
    <property type="protein sequence ID" value="NKE06817.1"/>
    <property type="molecule type" value="Genomic_DNA"/>
</dbReference>
<dbReference type="InterPro" id="IPR050448">
    <property type="entry name" value="OpgB/LTA_synthase_biosynth"/>
</dbReference>
<feature type="transmembrane region" description="Helical" evidence="7">
    <location>
        <begin position="76"/>
        <end position="95"/>
    </location>
</feature>
<dbReference type="Gene3D" id="3.40.720.10">
    <property type="entry name" value="Alkaline Phosphatase, subunit A"/>
    <property type="match status" value="1"/>
</dbReference>
<evidence type="ECO:0000313" key="9">
    <source>
        <dbReference type="EMBL" id="NKE06817.1"/>
    </source>
</evidence>
<evidence type="ECO:0000256" key="4">
    <source>
        <dbReference type="ARBA" id="ARBA00022692"/>
    </source>
</evidence>
<feature type="transmembrane region" description="Helical" evidence="7">
    <location>
        <begin position="15"/>
        <end position="32"/>
    </location>
</feature>
<evidence type="ECO:0000256" key="6">
    <source>
        <dbReference type="ARBA" id="ARBA00023136"/>
    </source>
</evidence>
<name>A0A846TNC8_9BACI</name>